<gene>
    <name evidence="4" type="ORF">MNBD_ACTINO02-2378</name>
</gene>
<dbReference type="InterPro" id="IPR023696">
    <property type="entry name" value="Ureohydrolase_dom_sf"/>
</dbReference>
<dbReference type="CDD" id="cd09999">
    <property type="entry name" value="Arginase-like_1"/>
    <property type="match status" value="1"/>
</dbReference>
<proteinExistence type="predicted"/>
<dbReference type="GO" id="GO:0004053">
    <property type="term" value="F:arginase activity"/>
    <property type="evidence" value="ECO:0007669"/>
    <property type="project" value="UniProtKB-EC"/>
</dbReference>
<dbReference type="EMBL" id="UOEK01000401">
    <property type="protein sequence ID" value="VAW07439.1"/>
    <property type="molecule type" value="Genomic_DNA"/>
</dbReference>
<keyword evidence="3" id="KW-0464">Manganese</keyword>
<name>A0A3B0T535_9ZZZZ</name>
<protein>
    <submittedName>
        <fullName evidence="4">Arginase</fullName>
        <ecNumber evidence="4">3.5.3.1</ecNumber>
    </submittedName>
</protein>
<dbReference type="PRINTS" id="PR00116">
    <property type="entry name" value="ARGINASE"/>
</dbReference>
<dbReference type="GO" id="GO:0005737">
    <property type="term" value="C:cytoplasm"/>
    <property type="evidence" value="ECO:0007669"/>
    <property type="project" value="TreeGrafter"/>
</dbReference>
<dbReference type="PANTHER" id="PTHR43782">
    <property type="entry name" value="ARGINASE"/>
    <property type="match status" value="1"/>
</dbReference>
<accession>A0A3B0T535</accession>
<evidence type="ECO:0000256" key="1">
    <source>
        <dbReference type="ARBA" id="ARBA00022723"/>
    </source>
</evidence>
<dbReference type="PROSITE" id="PS51409">
    <property type="entry name" value="ARGINASE_2"/>
    <property type="match status" value="1"/>
</dbReference>
<evidence type="ECO:0000256" key="2">
    <source>
        <dbReference type="ARBA" id="ARBA00022801"/>
    </source>
</evidence>
<organism evidence="4">
    <name type="scientific">hydrothermal vent metagenome</name>
    <dbReference type="NCBI Taxonomy" id="652676"/>
    <lineage>
        <taxon>unclassified sequences</taxon>
        <taxon>metagenomes</taxon>
        <taxon>ecological metagenomes</taxon>
    </lineage>
</organism>
<dbReference type="GO" id="GO:0030145">
    <property type="term" value="F:manganese ion binding"/>
    <property type="evidence" value="ECO:0007669"/>
    <property type="project" value="TreeGrafter"/>
</dbReference>
<dbReference type="PANTHER" id="PTHR43782:SF3">
    <property type="entry name" value="ARGINASE"/>
    <property type="match status" value="1"/>
</dbReference>
<keyword evidence="2 4" id="KW-0378">Hydrolase</keyword>
<keyword evidence="1" id="KW-0479">Metal-binding</keyword>
<reference evidence="4" key="1">
    <citation type="submission" date="2018-06" db="EMBL/GenBank/DDBJ databases">
        <authorList>
            <person name="Zhirakovskaya E."/>
        </authorList>
    </citation>
    <scope>NUCLEOTIDE SEQUENCE</scope>
</reference>
<dbReference type="SUPFAM" id="SSF52768">
    <property type="entry name" value="Arginase/deacetylase"/>
    <property type="match status" value="1"/>
</dbReference>
<dbReference type="InterPro" id="IPR006035">
    <property type="entry name" value="Ureohydrolase"/>
</dbReference>
<sequence>MHVISVPFFVGRFMDAFEVPQPAEVLEPDLPHDGVHYDTSRAAGPDDIGQQRMAVLYAELATRVAASSPTVVYAGDCLSVIGTLAGLQRKGIDPTLYWFDAHGDFNTWETTGSNFLGGMPLAMITGRGEQTIVTATGMSPLADENIVLVDGRDLDPGEDEAIAASSMTVKSVEQVAVDEPRPGPIYVHVDVDVADPADLPAINYPAPDGPSADSVRAAIDRLAGSGRVVAASVSSWNPALPEAARAASTTRSMMGAFLDQ</sequence>
<evidence type="ECO:0000313" key="4">
    <source>
        <dbReference type="EMBL" id="VAW07439.1"/>
    </source>
</evidence>
<dbReference type="Pfam" id="PF00491">
    <property type="entry name" value="Arginase"/>
    <property type="match status" value="1"/>
</dbReference>
<dbReference type="AlphaFoldDB" id="A0A3B0T535"/>
<evidence type="ECO:0000256" key="3">
    <source>
        <dbReference type="ARBA" id="ARBA00023211"/>
    </source>
</evidence>
<dbReference type="EC" id="3.5.3.1" evidence="4"/>
<dbReference type="Gene3D" id="3.40.800.10">
    <property type="entry name" value="Ureohydrolase domain"/>
    <property type="match status" value="1"/>
</dbReference>